<protein>
    <recommendedName>
        <fullName evidence="2">GUN4-like domain-containing protein</fullName>
    </recommendedName>
</protein>
<evidence type="ECO:0000256" key="1">
    <source>
        <dbReference type="SAM" id="MobiDB-lite"/>
    </source>
</evidence>
<dbReference type="PANTHER" id="PTHR34800:SF1">
    <property type="entry name" value="TETRAPYRROLE-BINDING PROTEIN, CHLOROPLASTIC"/>
    <property type="match status" value="1"/>
</dbReference>
<evidence type="ECO:0000259" key="2">
    <source>
        <dbReference type="Pfam" id="PF05419"/>
    </source>
</evidence>
<dbReference type="InterPro" id="IPR037215">
    <property type="entry name" value="GUN4-like_sf"/>
</dbReference>
<dbReference type="SUPFAM" id="SSF140869">
    <property type="entry name" value="GUN4-like"/>
    <property type="match status" value="1"/>
</dbReference>
<dbReference type="PANTHER" id="PTHR34800">
    <property type="entry name" value="TETRAPYRROLE-BINDING PROTEIN, CHLOROPLASTIC"/>
    <property type="match status" value="1"/>
</dbReference>
<feature type="region of interest" description="Disordered" evidence="1">
    <location>
        <begin position="109"/>
        <end position="140"/>
    </location>
</feature>
<proteinExistence type="predicted"/>
<dbReference type="GO" id="GO:0046906">
    <property type="term" value="F:tetrapyrrole binding"/>
    <property type="evidence" value="ECO:0007669"/>
    <property type="project" value="TreeGrafter"/>
</dbReference>
<feature type="domain" description="GUN4-like" evidence="2">
    <location>
        <begin position="147"/>
        <end position="257"/>
    </location>
</feature>
<gene>
    <name evidence="3" type="ORF">F6J89_18130</name>
</gene>
<evidence type="ECO:0000313" key="3">
    <source>
        <dbReference type="EMBL" id="NER29485.1"/>
    </source>
</evidence>
<organism evidence="3">
    <name type="scientific">Symploca sp. SIO1C4</name>
    <dbReference type="NCBI Taxonomy" id="2607765"/>
    <lineage>
        <taxon>Bacteria</taxon>
        <taxon>Bacillati</taxon>
        <taxon>Cyanobacteriota</taxon>
        <taxon>Cyanophyceae</taxon>
        <taxon>Coleofasciculales</taxon>
        <taxon>Coleofasciculaceae</taxon>
        <taxon>Symploca</taxon>
    </lineage>
</organism>
<accession>A0A6B3NEX8</accession>
<comment type="caution">
    <text evidence="3">The sequence shown here is derived from an EMBL/GenBank/DDBJ whole genome shotgun (WGS) entry which is preliminary data.</text>
</comment>
<dbReference type="EMBL" id="JAAHFQ010000375">
    <property type="protein sequence ID" value="NER29485.1"/>
    <property type="molecule type" value="Genomic_DNA"/>
</dbReference>
<dbReference type="Gene3D" id="1.25.40.620">
    <property type="match status" value="1"/>
</dbReference>
<dbReference type="CDD" id="cd16383">
    <property type="entry name" value="GUN4"/>
    <property type="match status" value="1"/>
</dbReference>
<dbReference type="InterPro" id="IPR008629">
    <property type="entry name" value="GUN4-like"/>
</dbReference>
<reference evidence="3" key="1">
    <citation type="submission" date="2019-11" db="EMBL/GenBank/DDBJ databases">
        <title>Genomic insights into an expanded diversity of filamentous marine cyanobacteria reveals the extraordinary biosynthetic potential of Moorea and Okeania.</title>
        <authorList>
            <person name="Ferreira Leao T."/>
            <person name="Wang M."/>
            <person name="Moss N."/>
            <person name="Da Silva R."/>
            <person name="Sanders J."/>
            <person name="Nurk S."/>
            <person name="Gurevich A."/>
            <person name="Humphrey G."/>
            <person name="Reher R."/>
            <person name="Zhu Q."/>
            <person name="Belda-Ferre P."/>
            <person name="Glukhov E."/>
            <person name="Rex R."/>
            <person name="Dorrestein P.C."/>
            <person name="Knight R."/>
            <person name="Pevzner P."/>
            <person name="Gerwick W.H."/>
            <person name="Gerwick L."/>
        </authorList>
    </citation>
    <scope>NUCLEOTIDE SEQUENCE</scope>
    <source>
        <strain evidence="3">SIO1C4</strain>
    </source>
</reference>
<sequence>MFDEELVPPQQLNPSISDRINQAILKGMALEPEDRPSLMGEWLGLLAPLTQTNRNLEEVDKKPTLPLFIAITSLLKNRSIGGITAFILLVVGVPTGISLLPQNPLQEDASIPIPPSDNSTSPIETPTDKVTETKTQEPPSAELLRGDYSRLENFLKQKKWKEADQETYQVMLKVAGSNSEAQGRFNLAEWQNFPCPDFKEIDRLWSEASNGRLGFSVQNRILDKLRDYHLLYIRIGWVKESVSGNNWEVAWYYNQETKTAEYIPQLKLDFDDPLYGQLPAKLEWETPEGGEPLDRRFEAVYRCRL</sequence>
<dbReference type="AlphaFoldDB" id="A0A6B3NEX8"/>
<feature type="compositionally biased region" description="Basic and acidic residues" evidence="1">
    <location>
        <begin position="126"/>
        <end position="135"/>
    </location>
</feature>
<dbReference type="Pfam" id="PF05419">
    <property type="entry name" value="GUN4"/>
    <property type="match status" value="1"/>
</dbReference>
<name>A0A6B3NEX8_9CYAN</name>